<comment type="cofactor">
    <cofactor evidence="1">
        <name>pyridoxal 5'-phosphate</name>
        <dbReference type="ChEBI" id="CHEBI:597326"/>
    </cofactor>
</comment>
<dbReference type="PANTHER" id="PTHR46383:SF1">
    <property type="entry name" value="ASPARTATE AMINOTRANSFERASE"/>
    <property type="match status" value="1"/>
</dbReference>
<evidence type="ECO:0000313" key="9">
    <source>
        <dbReference type="EMBL" id="PYC49379.1"/>
    </source>
</evidence>
<accession>A0A2V4MVC9</accession>
<gene>
    <name evidence="9" type="ORF">DI396_00480</name>
</gene>
<dbReference type="PANTHER" id="PTHR46383">
    <property type="entry name" value="ASPARTATE AMINOTRANSFERASE"/>
    <property type="match status" value="1"/>
</dbReference>
<dbReference type="EMBL" id="QFVT01000001">
    <property type="protein sequence ID" value="PYC49379.1"/>
    <property type="molecule type" value="Genomic_DNA"/>
</dbReference>
<dbReference type="OrthoDB" id="9766084at2"/>
<evidence type="ECO:0000313" key="10">
    <source>
        <dbReference type="Proteomes" id="UP000248012"/>
    </source>
</evidence>
<dbReference type="GO" id="GO:0006520">
    <property type="term" value="P:amino acid metabolic process"/>
    <property type="evidence" value="ECO:0007669"/>
    <property type="project" value="InterPro"/>
</dbReference>
<dbReference type="AlphaFoldDB" id="A0A2V4MVC9"/>
<dbReference type="GO" id="GO:0030170">
    <property type="term" value="F:pyridoxal phosphate binding"/>
    <property type="evidence" value="ECO:0007669"/>
    <property type="project" value="InterPro"/>
</dbReference>
<proteinExistence type="inferred from homology"/>
<dbReference type="GO" id="GO:0004069">
    <property type="term" value="F:L-aspartate:2-oxoglutarate aminotransferase activity"/>
    <property type="evidence" value="ECO:0007669"/>
    <property type="project" value="UniProtKB-EC"/>
</dbReference>
<keyword evidence="4 9" id="KW-0032">Aminotransferase</keyword>
<sequence>MPFSSTSATFAPPVMEARRWLDGVDFPADRPLINVSQAAPVEPPHPDLRAAIADAALHNDTVHLYGPVLGLPELRAEVAVSVGRTYDGAVSAAQVAITSGCNQAFAATIDALCGAGDEVILPTPWYFNHKMWLDMSGVRAVPLATDTGLIPDVADAAVLITPRTRAIVLVTPNNPGGVEYPPALIAAFAALARARGIKLIVDETYRDFHSQSGAPHDLFADPDWADVLIQLYSFSKAYRLTGHRVGAMVAAKETLAEVEKFLDTVAICPNQLGQHAALWGMRHLGDWLAGERAEILARRAAIEVGFAPLAAQGWRLMGAGAYFAYVAHPFEMPSHELAPRLVREAGILMLPGTMFTPEGDPAGARQLRIAFANIDAAGIDDMYRRLEALAL</sequence>
<name>A0A2V4MVC9_9RHOB</name>
<dbReference type="Pfam" id="PF00155">
    <property type="entry name" value="Aminotran_1_2"/>
    <property type="match status" value="1"/>
</dbReference>
<organism evidence="9 10">
    <name type="scientific">Litorivita pollutaquae</name>
    <dbReference type="NCBI Taxonomy" id="2200892"/>
    <lineage>
        <taxon>Bacteria</taxon>
        <taxon>Pseudomonadati</taxon>
        <taxon>Pseudomonadota</taxon>
        <taxon>Alphaproteobacteria</taxon>
        <taxon>Rhodobacterales</taxon>
        <taxon>Paracoccaceae</taxon>
        <taxon>Litorivita</taxon>
    </lineage>
</organism>
<evidence type="ECO:0000256" key="4">
    <source>
        <dbReference type="ARBA" id="ARBA00022576"/>
    </source>
</evidence>
<comment type="catalytic activity">
    <reaction evidence="7">
        <text>L-aspartate + 2-oxoglutarate = oxaloacetate + L-glutamate</text>
        <dbReference type="Rhea" id="RHEA:21824"/>
        <dbReference type="ChEBI" id="CHEBI:16452"/>
        <dbReference type="ChEBI" id="CHEBI:16810"/>
        <dbReference type="ChEBI" id="CHEBI:29985"/>
        <dbReference type="ChEBI" id="CHEBI:29991"/>
        <dbReference type="EC" id="2.6.1.1"/>
    </reaction>
</comment>
<keyword evidence="5 9" id="KW-0808">Transferase</keyword>
<protein>
    <recommendedName>
        <fullName evidence="3">aspartate transaminase</fullName>
        <ecNumber evidence="3">2.6.1.1</ecNumber>
    </recommendedName>
</protein>
<dbReference type="Proteomes" id="UP000248012">
    <property type="component" value="Unassembled WGS sequence"/>
</dbReference>
<keyword evidence="10" id="KW-1185">Reference proteome</keyword>
<comment type="similarity">
    <text evidence="2">Belongs to the class-I pyridoxal-phosphate-dependent aminotransferase family.</text>
</comment>
<dbReference type="EC" id="2.6.1.1" evidence="3"/>
<evidence type="ECO:0000256" key="5">
    <source>
        <dbReference type="ARBA" id="ARBA00022679"/>
    </source>
</evidence>
<evidence type="ECO:0000256" key="6">
    <source>
        <dbReference type="ARBA" id="ARBA00022898"/>
    </source>
</evidence>
<evidence type="ECO:0000259" key="8">
    <source>
        <dbReference type="Pfam" id="PF00155"/>
    </source>
</evidence>
<dbReference type="CDD" id="cd00609">
    <property type="entry name" value="AAT_like"/>
    <property type="match status" value="1"/>
</dbReference>
<evidence type="ECO:0000256" key="7">
    <source>
        <dbReference type="ARBA" id="ARBA00049185"/>
    </source>
</evidence>
<dbReference type="NCBIfam" id="NF005732">
    <property type="entry name" value="PRK07550.1"/>
    <property type="match status" value="1"/>
</dbReference>
<dbReference type="RefSeq" id="WP_110794216.1">
    <property type="nucleotide sequence ID" value="NZ_KZ826481.1"/>
</dbReference>
<feature type="domain" description="Aminotransferase class I/classII large" evidence="8">
    <location>
        <begin position="41"/>
        <end position="385"/>
    </location>
</feature>
<keyword evidence="6" id="KW-0663">Pyridoxal phosphate</keyword>
<dbReference type="InterPro" id="IPR004839">
    <property type="entry name" value="Aminotransferase_I/II_large"/>
</dbReference>
<reference evidence="9 10" key="1">
    <citation type="submission" date="2018-05" db="EMBL/GenBank/DDBJ databases">
        <title>Oceanovita maritima gen. nov., sp. nov., a marine bacterium in the family Rhodobacteraceae isolated from surface seawater of Lundu port Xiamen, China.</title>
        <authorList>
            <person name="Hetharua B.H."/>
            <person name="Min D."/>
            <person name="Liao H."/>
            <person name="Tian Y."/>
        </authorList>
    </citation>
    <scope>NUCLEOTIDE SEQUENCE [LARGE SCALE GENOMIC DNA]</scope>
    <source>
        <strain evidence="9 10">FSX-11</strain>
    </source>
</reference>
<dbReference type="Gene3D" id="3.40.640.10">
    <property type="entry name" value="Type I PLP-dependent aspartate aminotransferase-like (Major domain)"/>
    <property type="match status" value="1"/>
</dbReference>
<evidence type="ECO:0000256" key="1">
    <source>
        <dbReference type="ARBA" id="ARBA00001933"/>
    </source>
</evidence>
<dbReference type="InterPro" id="IPR050596">
    <property type="entry name" value="AspAT/PAT-like"/>
</dbReference>
<dbReference type="SUPFAM" id="SSF53383">
    <property type="entry name" value="PLP-dependent transferases"/>
    <property type="match status" value="1"/>
</dbReference>
<evidence type="ECO:0000256" key="3">
    <source>
        <dbReference type="ARBA" id="ARBA00012753"/>
    </source>
</evidence>
<dbReference type="InterPro" id="IPR015424">
    <property type="entry name" value="PyrdxlP-dep_Trfase"/>
</dbReference>
<comment type="caution">
    <text evidence="9">The sequence shown here is derived from an EMBL/GenBank/DDBJ whole genome shotgun (WGS) entry which is preliminary data.</text>
</comment>
<dbReference type="InterPro" id="IPR015421">
    <property type="entry name" value="PyrdxlP-dep_Trfase_major"/>
</dbReference>
<evidence type="ECO:0000256" key="2">
    <source>
        <dbReference type="ARBA" id="ARBA00007441"/>
    </source>
</evidence>